<dbReference type="OrthoDB" id="10373682at2759"/>
<sequence>WKHKYQSGFVTYSIGARYEKGDFLIKNITIESKIVTHRWPQIHRLQYKIQNHNDLISFAQIDIIDSDDPHEVHINTHSDCYDLSIESPKRIRGFLTIYHKARENYHHLARRFPPYLPSFFHSNHHEQKI</sequence>
<evidence type="ECO:0000313" key="2">
    <source>
        <dbReference type="Proteomes" id="UP000183832"/>
    </source>
</evidence>
<reference evidence="1 2" key="1">
    <citation type="submission" date="2015-04" db="EMBL/GenBank/DDBJ databases">
        <authorList>
            <person name="Syromyatnikov M.Y."/>
            <person name="Popov V.N."/>
        </authorList>
    </citation>
    <scope>NUCLEOTIDE SEQUENCE [LARGE SCALE GENOMIC DNA]</scope>
</reference>
<organism evidence="1 2">
    <name type="scientific">Clunio marinus</name>
    <dbReference type="NCBI Taxonomy" id="568069"/>
    <lineage>
        <taxon>Eukaryota</taxon>
        <taxon>Metazoa</taxon>
        <taxon>Ecdysozoa</taxon>
        <taxon>Arthropoda</taxon>
        <taxon>Hexapoda</taxon>
        <taxon>Insecta</taxon>
        <taxon>Pterygota</taxon>
        <taxon>Neoptera</taxon>
        <taxon>Endopterygota</taxon>
        <taxon>Diptera</taxon>
        <taxon>Nematocera</taxon>
        <taxon>Chironomoidea</taxon>
        <taxon>Chironomidae</taxon>
        <taxon>Clunio</taxon>
    </lineage>
</organism>
<dbReference type="AlphaFoldDB" id="A0A1J1HM85"/>
<evidence type="ECO:0000313" key="1">
    <source>
        <dbReference type="EMBL" id="CRK88650.1"/>
    </source>
</evidence>
<dbReference type="EMBL" id="CVRI01000009">
    <property type="protein sequence ID" value="CRK88650.1"/>
    <property type="molecule type" value="Genomic_DNA"/>
</dbReference>
<proteinExistence type="predicted"/>
<protein>
    <submittedName>
        <fullName evidence="1">CLUMA_CG002404, isoform A</fullName>
    </submittedName>
</protein>
<feature type="non-terminal residue" evidence="1">
    <location>
        <position position="1"/>
    </location>
</feature>
<accession>A0A1J1HM85</accession>
<dbReference type="Proteomes" id="UP000183832">
    <property type="component" value="Unassembled WGS sequence"/>
</dbReference>
<gene>
    <name evidence="1" type="ORF">CLUMA_CG002404</name>
</gene>
<name>A0A1J1HM85_9DIPT</name>
<keyword evidence="2" id="KW-1185">Reference proteome</keyword>